<dbReference type="EMBL" id="BARU01038020">
    <property type="protein sequence ID" value="GAH80022.1"/>
    <property type="molecule type" value="Genomic_DNA"/>
</dbReference>
<protein>
    <submittedName>
        <fullName evidence="2">Uncharacterized protein</fullName>
    </submittedName>
</protein>
<accession>X1IEC0</accession>
<evidence type="ECO:0000256" key="1">
    <source>
        <dbReference type="SAM" id="MobiDB-lite"/>
    </source>
</evidence>
<dbReference type="AlphaFoldDB" id="X1IEC0"/>
<comment type="caution">
    <text evidence="2">The sequence shown here is derived from an EMBL/GenBank/DDBJ whole genome shotgun (WGS) entry which is preliminary data.</text>
</comment>
<proteinExistence type="predicted"/>
<gene>
    <name evidence="2" type="ORF">S03H2_59150</name>
</gene>
<reference evidence="2" key="1">
    <citation type="journal article" date="2014" name="Front. Microbiol.">
        <title>High frequency of phylogenetically diverse reductive dehalogenase-homologous genes in deep subseafloor sedimentary metagenomes.</title>
        <authorList>
            <person name="Kawai M."/>
            <person name="Futagami T."/>
            <person name="Toyoda A."/>
            <person name="Takaki Y."/>
            <person name="Nishi S."/>
            <person name="Hori S."/>
            <person name="Arai W."/>
            <person name="Tsubouchi T."/>
            <person name="Morono Y."/>
            <person name="Uchiyama I."/>
            <person name="Ito T."/>
            <person name="Fujiyama A."/>
            <person name="Inagaki F."/>
            <person name="Takami H."/>
        </authorList>
    </citation>
    <scope>NUCLEOTIDE SEQUENCE</scope>
    <source>
        <strain evidence="2">Expedition CK06-06</strain>
    </source>
</reference>
<organism evidence="2">
    <name type="scientific">marine sediment metagenome</name>
    <dbReference type="NCBI Taxonomy" id="412755"/>
    <lineage>
        <taxon>unclassified sequences</taxon>
        <taxon>metagenomes</taxon>
        <taxon>ecological metagenomes</taxon>
    </lineage>
</organism>
<name>X1IEC0_9ZZZZ</name>
<sequence length="83" mass="8845">MAAGRGASPWKREGKSGSDPVAPGSYGGWYKFRSPPSKYPTTSQQHKIGAAGRKTGATCKGKSGAEFRKCRHEIMAEVFGLAK</sequence>
<feature type="region of interest" description="Disordered" evidence="1">
    <location>
        <begin position="1"/>
        <end position="63"/>
    </location>
</feature>
<evidence type="ECO:0000313" key="2">
    <source>
        <dbReference type="EMBL" id="GAH80022.1"/>
    </source>
</evidence>